<comment type="caution">
    <text evidence="3">The sequence shown here is derived from an EMBL/GenBank/DDBJ whole genome shotgun (WGS) entry which is preliminary data.</text>
</comment>
<evidence type="ECO:0000256" key="2">
    <source>
        <dbReference type="SAM" id="Phobius"/>
    </source>
</evidence>
<sequence length="77" mass="8429">AGLFWGAMNQGGLRMQAMTQTSLDLVRVIQAVIVMFVAAPMLVKTVLPFLTTRREKRTKKRDRGPVPADTTTKGALA</sequence>
<gene>
    <name evidence="3" type="ORF">CJ671_11000</name>
</gene>
<keyword evidence="2" id="KW-1133">Transmembrane helix</keyword>
<keyword evidence="2" id="KW-0812">Transmembrane</keyword>
<feature type="non-terminal residue" evidence="3">
    <location>
        <position position="1"/>
    </location>
</feature>
<organism evidence="3 4">
    <name type="scientific">Aliarcobacter cryaerophilus</name>
    <dbReference type="NCBI Taxonomy" id="28198"/>
    <lineage>
        <taxon>Bacteria</taxon>
        <taxon>Pseudomonadati</taxon>
        <taxon>Campylobacterota</taxon>
        <taxon>Epsilonproteobacteria</taxon>
        <taxon>Campylobacterales</taxon>
        <taxon>Arcobacteraceae</taxon>
        <taxon>Aliarcobacter</taxon>
    </lineage>
</organism>
<dbReference type="Proteomes" id="UP000238649">
    <property type="component" value="Unassembled WGS sequence"/>
</dbReference>
<dbReference type="EMBL" id="NXGH01000150">
    <property type="protein sequence ID" value="PRM86808.1"/>
    <property type="molecule type" value="Genomic_DNA"/>
</dbReference>
<keyword evidence="2" id="KW-0472">Membrane</keyword>
<dbReference type="AlphaFoldDB" id="A0A2S9SJP8"/>
<feature type="region of interest" description="Disordered" evidence="1">
    <location>
        <begin position="53"/>
        <end position="77"/>
    </location>
</feature>
<feature type="transmembrane region" description="Helical" evidence="2">
    <location>
        <begin position="28"/>
        <end position="51"/>
    </location>
</feature>
<evidence type="ECO:0000313" key="4">
    <source>
        <dbReference type="Proteomes" id="UP000238649"/>
    </source>
</evidence>
<protein>
    <submittedName>
        <fullName evidence="3">ABC transporter permease</fullName>
    </submittedName>
</protein>
<proteinExistence type="predicted"/>
<evidence type="ECO:0000313" key="3">
    <source>
        <dbReference type="EMBL" id="PRM86808.1"/>
    </source>
</evidence>
<evidence type="ECO:0000256" key="1">
    <source>
        <dbReference type="SAM" id="MobiDB-lite"/>
    </source>
</evidence>
<accession>A0A2S9SJP8</accession>
<name>A0A2S9SJP8_9BACT</name>
<reference evidence="3 4" key="1">
    <citation type="submission" date="2017-09" db="EMBL/GenBank/DDBJ databases">
        <title>Reassesment of A. cryaerophilus.</title>
        <authorList>
            <person name="Perez-Cataluna A."/>
            <person name="Collado L."/>
            <person name="Salgado O."/>
            <person name="Lefinanco V."/>
            <person name="Figueras M.J."/>
        </authorList>
    </citation>
    <scope>NUCLEOTIDE SEQUENCE [LARGE SCALE GENOMIC DNA]</scope>
    <source>
        <strain evidence="3 4">LMG 9871</strain>
    </source>
</reference>